<proteinExistence type="predicted"/>
<dbReference type="Gene3D" id="1.10.287.950">
    <property type="entry name" value="Methyl-accepting chemotaxis protein"/>
    <property type="match status" value="1"/>
</dbReference>
<evidence type="ECO:0008006" key="4">
    <source>
        <dbReference type="Google" id="ProtNLM"/>
    </source>
</evidence>
<keyword evidence="1" id="KW-0732">Signal</keyword>
<dbReference type="InterPro" id="IPR023908">
    <property type="entry name" value="xxxLxxG_rpt"/>
</dbReference>
<evidence type="ECO:0000313" key="2">
    <source>
        <dbReference type="EMBL" id="MFM1524372.1"/>
    </source>
</evidence>
<accession>A0ABW9F4X8</accession>
<reference evidence="2 3" key="1">
    <citation type="journal article" date="2024" name="Front. Microbiol.">
        <title>Pangenomic and biochemical analyses of Helcococcus ovis reveal widespread tetracycline resistance and a novel bacterial species, Helcococcus bovis.</title>
        <authorList>
            <person name="Cunha F."/>
            <person name="Zhai Y."/>
            <person name="Casaro S."/>
            <person name="Jones K.L."/>
            <person name="Hernandez M."/>
            <person name="Bisinotto R.S."/>
            <person name="Kariyawasam S."/>
            <person name="Brown M.B."/>
            <person name="Phillips A."/>
            <person name="Jeong K.C."/>
            <person name="Galvao K.N."/>
        </authorList>
    </citation>
    <scope>NUCLEOTIDE SEQUENCE [LARGE SCALE GENOMIC DNA]</scope>
    <source>
        <strain evidence="2 3">KG197</strain>
    </source>
</reference>
<gene>
    <name evidence="2" type="ORF">ABGF40_01645</name>
</gene>
<comment type="caution">
    <text evidence="2">The sequence shown here is derived from an EMBL/GenBank/DDBJ whole genome shotgun (WGS) entry which is preliminary data.</text>
</comment>
<protein>
    <recommendedName>
        <fullName evidence="4">YhgE/Pip domain-containing protein</fullName>
    </recommendedName>
</protein>
<evidence type="ECO:0000313" key="3">
    <source>
        <dbReference type="Proteomes" id="UP001629536"/>
    </source>
</evidence>
<dbReference type="RefSeq" id="WP_408126228.1">
    <property type="nucleotide sequence ID" value="NZ_JBFNFH010000002.1"/>
</dbReference>
<dbReference type="Proteomes" id="UP001629536">
    <property type="component" value="Unassembled WGS sequence"/>
</dbReference>
<feature type="chain" id="PRO_5046049339" description="YhgE/Pip domain-containing protein" evidence="1">
    <location>
        <begin position="26"/>
        <end position="798"/>
    </location>
</feature>
<sequence>MNFKKFTLVILSLIMIIIYPLNVFAAENTTKDEIVYISVSPTGNKKGVYVVNGYSLDKDEKILDYGKYKSIKNLMSLESINQNEDEISINAKKGKFFYQGDEPDKEIPWNINLDYYLDGKKLSEKDILGKKGLITIKGSVLKNPKADKIYSDYYIGQLQLSIDSKNAVVKKVNDATIAFNGSIQLLTYAVLPEKELNFEIEIESENFKMNAFTFSAVPFNMNFDIPDIDEFTNELKLLENAIGQVGNGSKDLFNGANQLNSNADLLYNSLYDIYKGIDDTKDGQYQLKDGVSKFNNGLQKYSKGIDELVIKIGELGSGMEQLKNGLSEMSTGTNQLNDGLKEYSDGIIKYTDGVSKLDDGYKEYISGIEKMGNESKKLIDGGSKLVDGSSKILDGLSFFDKLQFLDNLTESDMKNLKNIINDILKFWVDLQFKIENLSSDDLKKSLNDIKIKISNIISELEKSNISTNADDLIKKLNIKYIENEDVKKLLDESVRLANIIENTRKKFNIINDILNSILISDDQIDNLIKIIQDYNLELNRKLLPLRKALIEFDENKALENIKKLTSFKGEYQKFHNGLVEYTKGTKSLVEGINNDLIPGSKKIGNGISELNLNGKSLVEGIIGIKGGVSKLNDAINIILERLNFGEDISKVNQLKTGMDLLVENHNKILNGETELSSGLYRLSSGVLSYYNGFGQYKNGFNKFIDGFGQFEYGTSKLKNSTNGMTEKAKKQIDEKLKAFRKEGFKLKSFVSEKNTNLRLVQFVYVSDSIEKALKKDENIVEKSPSFFEKLWDIITFWD</sequence>
<name>A0ABW9F4X8_9FIRM</name>
<evidence type="ECO:0000256" key="1">
    <source>
        <dbReference type="SAM" id="SignalP"/>
    </source>
</evidence>
<feature type="signal peptide" evidence="1">
    <location>
        <begin position="1"/>
        <end position="25"/>
    </location>
</feature>
<organism evidence="2 3">
    <name type="scientific">Helcococcus bovis</name>
    <dbReference type="NCBI Taxonomy" id="3153252"/>
    <lineage>
        <taxon>Bacteria</taxon>
        <taxon>Bacillati</taxon>
        <taxon>Bacillota</taxon>
        <taxon>Tissierellia</taxon>
        <taxon>Tissierellales</taxon>
        <taxon>Peptoniphilaceae</taxon>
        <taxon>Helcococcus</taxon>
    </lineage>
</organism>
<keyword evidence="3" id="KW-1185">Reference proteome</keyword>
<dbReference type="NCBIfam" id="TIGR03057">
    <property type="entry name" value="xxxLxxG_by_4"/>
    <property type="match status" value="2"/>
</dbReference>
<dbReference type="EMBL" id="JBFNFH010000002">
    <property type="protein sequence ID" value="MFM1524372.1"/>
    <property type="molecule type" value="Genomic_DNA"/>
</dbReference>